<feature type="region of interest" description="Disordered" evidence="1">
    <location>
        <begin position="1"/>
        <end position="49"/>
    </location>
</feature>
<protein>
    <recommendedName>
        <fullName evidence="3">SET domain-containing protein</fullName>
    </recommendedName>
</protein>
<accession>A0A7S4S133</accession>
<evidence type="ECO:0000256" key="1">
    <source>
        <dbReference type="SAM" id="MobiDB-lite"/>
    </source>
</evidence>
<dbReference type="AlphaFoldDB" id="A0A7S4S133"/>
<feature type="region of interest" description="Disordered" evidence="1">
    <location>
        <begin position="406"/>
        <end position="439"/>
    </location>
</feature>
<organism evidence="2">
    <name type="scientific">Ditylum brightwellii</name>
    <dbReference type="NCBI Taxonomy" id="49249"/>
    <lineage>
        <taxon>Eukaryota</taxon>
        <taxon>Sar</taxon>
        <taxon>Stramenopiles</taxon>
        <taxon>Ochrophyta</taxon>
        <taxon>Bacillariophyta</taxon>
        <taxon>Mediophyceae</taxon>
        <taxon>Lithodesmiophycidae</taxon>
        <taxon>Lithodesmiales</taxon>
        <taxon>Lithodesmiaceae</taxon>
        <taxon>Ditylum</taxon>
    </lineage>
</organism>
<feature type="compositionally biased region" description="Polar residues" evidence="1">
    <location>
        <begin position="20"/>
        <end position="31"/>
    </location>
</feature>
<feature type="compositionally biased region" description="Polar residues" evidence="1">
    <location>
        <begin position="298"/>
        <end position="308"/>
    </location>
</feature>
<reference evidence="2" key="1">
    <citation type="submission" date="2021-01" db="EMBL/GenBank/DDBJ databases">
        <authorList>
            <person name="Corre E."/>
            <person name="Pelletier E."/>
            <person name="Niang G."/>
            <person name="Scheremetjew M."/>
            <person name="Finn R."/>
            <person name="Kale V."/>
            <person name="Holt S."/>
            <person name="Cochrane G."/>
            <person name="Meng A."/>
            <person name="Brown T."/>
            <person name="Cohen L."/>
        </authorList>
    </citation>
    <scope>NUCLEOTIDE SEQUENCE</scope>
    <source>
        <strain evidence="2">GSO104</strain>
    </source>
</reference>
<feature type="region of interest" description="Disordered" evidence="1">
    <location>
        <begin position="228"/>
        <end position="256"/>
    </location>
</feature>
<gene>
    <name evidence="2" type="ORF">DBRI00130_LOCUS27518</name>
</gene>
<feature type="compositionally biased region" description="Low complexity" evidence="1">
    <location>
        <begin position="1"/>
        <end position="14"/>
    </location>
</feature>
<name>A0A7S4S133_9STRA</name>
<feature type="compositionally biased region" description="Basic and acidic residues" evidence="1">
    <location>
        <begin position="406"/>
        <end position="415"/>
    </location>
</feature>
<dbReference type="EMBL" id="HBNS01035255">
    <property type="protein sequence ID" value="CAE4631255.1"/>
    <property type="molecule type" value="Transcribed_RNA"/>
</dbReference>
<proteinExistence type="predicted"/>
<evidence type="ECO:0008006" key="3">
    <source>
        <dbReference type="Google" id="ProtNLM"/>
    </source>
</evidence>
<sequence length="439" mass="46944">MKQQQQQQQREQQQALLYLQNHSHVSAPSSGNKEKFHASSVQKEAAPAPLPYSEAETVCHPVGSSPPITNDSTEEGEKTADQFKKVPGGMVVPCRARGMAMDHNFKTAYFRISKNMEHGEELICSYFSCRNAGIKFRYCIKCKVPVAKRNFHQRHSHGFANIANLSGETDGEDNDSDEGSFVASVISSKNNKQSSNSHTISPPSSLLCGGVAPNMPSVVVDAGPSTEMMTESLGFGPNALPEHSTSPSKIAKQEESSKKAAKALDLKNVISKGAAAVYPSSVASQLVASSQCSEVSAHPSTATSSSGQLDKGKGGSESVPKSCGGDGHGSVLDGRKRRWSSLLVGRPALGDSNAMSAWLLEVLVVSDLDKPLKDDDNVARAELASASINDGSSQKRPKLESEIRDDLQTTKKAEAHNWGNGGSVPSFASLKYKRRGHQH</sequence>
<feature type="region of interest" description="Disordered" evidence="1">
    <location>
        <begin position="297"/>
        <end position="332"/>
    </location>
</feature>
<evidence type="ECO:0000313" key="2">
    <source>
        <dbReference type="EMBL" id="CAE4631255.1"/>
    </source>
</evidence>